<evidence type="ECO:0000313" key="2">
    <source>
        <dbReference type="EMBL" id="EDO46690.1"/>
    </source>
</evidence>
<reference evidence="2 3" key="1">
    <citation type="journal article" date="2007" name="Science">
        <title>Sea anemone genome reveals ancestral eumetazoan gene repertoire and genomic organization.</title>
        <authorList>
            <person name="Putnam N.H."/>
            <person name="Srivastava M."/>
            <person name="Hellsten U."/>
            <person name="Dirks B."/>
            <person name="Chapman J."/>
            <person name="Salamov A."/>
            <person name="Terry A."/>
            <person name="Shapiro H."/>
            <person name="Lindquist E."/>
            <person name="Kapitonov V.V."/>
            <person name="Jurka J."/>
            <person name="Genikhovich G."/>
            <person name="Grigoriev I.V."/>
            <person name="Lucas S.M."/>
            <person name="Steele R.E."/>
            <person name="Finnerty J.R."/>
            <person name="Technau U."/>
            <person name="Martindale M.Q."/>
            <person name="Rokhsar D.S."/>
        </authorList>
    </citation>
    <scope>NUCLEOTIDE SEQUENCE [LARGE SCALE GENOMIC DNA]</scope>
    <source>
        <strain evidence="3">CH2 X CH6</strain>
    </source>
</reference>
<keyword evidence="3" id="KW-1185">Reference proteome</keyword>
<dbReference type="AlphaFoldDB" id="A7RP80"/>
<dbReference type="PANTHER" id="PTHR10704">
    <property type="entry name" value="CARBOHYDRATE SULFOTRANSFERASE"/>
    <property type="match status" value="1"/>
</dbReference>
<organism evidence="2 3">
    <name type="scientific">Nematostella vectensis</name>
    <name type="common">Starlet sea anemone</name>
    <dbReference type="NCBI Taxonomy" id="45351"/>
    <lineage>
        <taxon>Eukaryota</taxon>
        <taxon>Metazoa</taxon>
        <taxon>Cnidaria</taxon>
        <taxon>Anthozoa</taxon>
        <taxon>Hexacorallia</taxon>
        <taxon>Actiniaria</taxon>
        <taxon>Edwardsiidae</taxon>
        <taxon>Nematostella</taxon>
    </lineage>
</organism>
<dbReference type="GO" id="GO:0001517">
    <property type="term" value="F:N-acetylglucosamine 6-O-sulfotransferase activity"/>
    <property type="evidence" value="ECO:0000318"/>
    <property type="project" value="GO_Central"/>
</dbReference>
<dbReference type="KEGG" id="nve:5518785"/>
<proteinExistence type="predicted"/>
<feature type="non-terminal residue" evidence="2">
    <location>
        <position position="1"/>
    </location>
</feature>
<sequence>NIMLLAYKRSGSSFVGQLLNQHPDVMYLYEPLYFVKSLSERHPSAFRLLSHTLLSIIYTCNFQRHPYFVSQLSDSPFRLYTRPLSDPPMCPARISPGKIQDHCQRLYARTLSDICQSFRYIVVKSIRVESLESLVEFKEFSIESPWTVFKVVHLVRDPRAIISSRLRTETSTWTADKVKKHARALCTRMLRNLQKGTAKHWTGSYHVIRYEDVAEDPEKAAKELYEYLRLSKTTRIRDWVTANARGKHNENAFSTTKNATIAINTWRLTNDLETIRVIEAECSRVMMLLGYRRAGTGAEMRDLS</sequence>
<dbReference type="HOGENOM" id="CLU_028381_3_0_1"/>
<dbReference type="GO" id="GO:0006044">
    <property type="term" value="P:N-acetylglucosamine metabolic process"/>
    <property type="evidence" value="ECO:0000318"/>
    <property type="project" value="GO_Central"/>
</dbReference>
<dbReference type="EMBL" id="DS469525">
    <property type="protein sequence ID" value="EDO46690.1"/>
    <property type="molecule type" value="Genomic_DNA"/>
</dbReference>
<dbReference type="InterPro" id="IPR027417">
    <property type="entry name" value="P-loop_NTPase"/>
</dbReference>
<dbReference type="FunCoup" id="A7RP80">
    <property type="interactions" value="63"/>
</dbReference>
<dbReference type="eggNOG" id="ENOG502S17I">
    <property type="taxonomic scope" value="Eukaryota"/>
</dbReference>
<accession>A7RP80</accession>
<dbReference type="Proteomes" id="UP000001593">
    <property type="component" value="Unassembled WGS sequence"/>
</dbReference>
<gene>
    <name evidence="2" type="ORF">NEMVEDRAFT_v1g34192</name>
</gene>
<feature type="non-terminal residue" evidence="2">
    <location>
        <position position="304"/>
    </location>
</feature>
<name>A7RP80_NEMVE</name>
<dbReference type="InParanoid" id="A7RP80"/>
<dbReference type="PANTHER" id="PTHR10704:SF44">
    <property type="entry name" value="LD35051P-RELATED"/>
    <property type="match status" value="1"/>
</dbReference>
<evidence type="ECO:0000313" key="3">
    <source>
        <dbReference type="Proteomes" id="UP000001593"/>
    </source>
</evidence>
<dbReference type="GO" id="GO:0006790">
    <property type="term" value="P:sulfur compound metabolic process"/>
    <property type="evidence" value="ECO:0000318"/>
    <property type="project" value="GO_Central"/>
</dbReference>
<evidence type="ECO:0000259" key="1">
    <source>
        <dbReference type="Pfam" id="PF00685"/>
    </source>
</evidence>
<dbReference type="Pfam" id="PF00685">
    <property type="entry name" value="Sulfotransfer_1"/>
    <property type="match status" value="1"/>
</dbReference>
<feature type="domain" description="Sulfotransferase" evidence="1">
    <location>
        <begin position="2"/>
        <end position="252"/>
    </location>
</feature>
<dbReference type="PhylomeDB" id="A7RP80"/>
<dbReference type="OMA" id="KWRFGMP"/>
<dbReference type="InterPro" id="IPR000863">
    <property type="entry name" value="Sulfotransferase_dom"/>
</dbReference>
<dbReference type="SUPFAM" id="SSF52540">
    <property type="entry name" value="P-loop containing nucleoside triphosphate hydrolases"/>
    <property type="match status" value="1"/>
</dbReference>
<protein>
    <recommendedName>
        <fullName evidence="1">Sulfotransferase domain-containing protein</fullName>
    </recommendedName>
</protein>
<dbReference type="InterPro" id="IPR051135">
    <property type="entry name" value="Gal/GlcNAc/GalNAc_ST"/>
</dbReference>
<dbReference type="FunFam" id="3.40.50.300:FF:003242">
    <property type="entry name" value="Predicted protein"/>
    <property type="match status" value="1"/>
</dbReference>
<dbReference type="Gene3D" id="3.40.50.300">
    <property type="entry name" value="P-loop containing nucleotide triphosphate hydrolases"/>
    <property type="match status" value="1"/>
</dbReference>